<comment type="caution">
    <text evidence="2">The sequence shown here is derived from an EMBL/GenBank/DDBJ whole genome shotgun (WGS) entry which is preliminary data.</text>
</comment>
<dbReference type="EMBL" id="JATAAI010000041">
    <property type="protein sequence ID" value="KAK1734170.1"/>
    <property type="molecule type" value="Genomic_DNA"/>
</dbReference>
<feature type="region of interest" description="Disordered" evidence="1">
    <location>
        <begin position="200"/>
        <end position="237"/>
    </location>
</feature>
<accession>A0AAD8XVG9</accession>
<feature type="compositionally biased region" description="Basic and acidic residues" evidence="1">
    <location>
        <begin position="44"/>
        <end position="54"/>
    </location>
</feature>
<feature type="compositionally biased region" description="Polar residues" evidence="1">
    <location>
        <begin position="424"/>
        <end position="437"/>
    </location>
</feature>
<keyword evidence="3" id="KW-1185">Reference proteome</keyword>
<evidence type="ECO:0000313" key="3">
    <source>
        <dbReference type="Proteomes" id="UP001224775"/>
    </source>
</evidence>
<evidence type="ECO:0000313" key="2">
    <source>
        <dbReference type="EMBL" id="KAK1734170.1"/>
    </source>
</evidence>
<feature type="region of interest" description="Disordered" evidence="1">
    <location>
        <begin position="1"/>
        <end position="103"/>
    </location>
</feature>
<organism evidence="2 3">
    <name type="scientific">Skeletonema marinoi</name>
    <dbReference type="NCBI Taxonomy" id="267567"/>
    <lineage>
        <taxon>Eukaryota</taxon>
        <taxon>Sar</taxon>
        <taxon>Stramenopiles</taxon>
        <taxon>Ochrophyta</taxon>
        <taxon>Bacillariophyta</taxon>
        <taxon>Coscinodiscophyceae</taxon>
        <taxon>Thalassiosirophycidae</taxon>
        <taxon>Thalassiosirales</taxon>
        <taxon>Skeletonemataceae</taxon>
        <taxon>Skeletonema</taxon>
        <taxon>Skeletonema marinoi-dohrnii complex</taxon>
    </lineage>
</organism>
<dbReference type="AlphaFoldDB" id="A0AAD8XVG9"/>
<protein>
    <submittedName>
        <fullName evidence="2">Uncharacterized protein</fullName>
    </submittedName>
</protein>
<feature type="compositionally biased region" description="Acidic residues" evidence="1">
    <location>
        <begin position="1"/>
        <end position="15"/>
    </location>
</feature>
<feature type="compositionally biased region" description="Acidic residues" evidence="1">
    <location>
        <begin position="208"/>
        <end position="221"/>
    </location>
</feature>
<feature type="region of interest" description="Disordered" evidence="1">
    <location>
        <begin position="371"/>
        <end position="401"/>
    </location>
</feature>
<sequence length="664" mass="75475">MIADDTNESNTDDDDGHFPFNEDMQLTQTQSNSPRRARTPCHPIESHNTNERDSSPPPSYPSIDKEKFHTHAPPSPDRTVAETVESSNWSLEDGVKPSASGEHNTLNRTMAPLTFWNAKCFFNPYDIIGACLACFGIGERQKRRIPSGGGGLSNSFQSNDCFVRVDCSTADTAATRLMESDYSWNDSYYYPYAPIDQTSGSDRIMMMNDDDDEEEQKEEEEPTPREQPQQQPTEYPPSMINKLARSLSCRMTYPPPQLRQVNNVDQKLTPISEHTKSSKYDAFSSLNTLHRRNDHYSVSFFTSETLDAIHTSPPSNMDSLTPRENESGVSPRRNQSEYKTPPNRSRADSDAFRRTIQVVTCEKRVRDEVSPIPMDTPRFANTTPRRQNEHQPAGEQTSSHKKMHSVVNLFEEEFMVDSSKSNDHQSASITKGQCSSDPTKETAEDGDDDAVSLWPETYLQKSPSYIKALRKAGRKGKCLIQGWVAFRQSVSWNEIIRNPRRCDFQYVILLDDMPLLHFFPSRPKTKKTEPKKNVLDDCITFDLSSDIGFEVHLASQELGNEICIVDTETGAYYCSMLPISMPDDVFQDKHKSRLAKSDILSNVFASSYPQEIVSPPPPVDEYEKTVIDPLEYRKQIYAPQEQYDVSRHLMFVLDAAIQFPLPRN</sequence>
<feature type="region of interest" description="Disordered" evidence="1">
    <location>
        <begin position="417"/>
        <end position="448"/>
    </location>
</feature>
<feature type="compositionally biased region" description="Polar residues" evidence="1">
    <location>
        <begin position="24"/>
        <end position="34"/>
    </location>
</feature>
<dbReference type="Proteomes" id="UP001224775">
    <property type="component" value="Unassembled WGS sequence"/>
</dbReference>
<gene>
    <name evidence="2" type="ORF">QTG54_015173</name>
</gene>
<feature type="region of interest" description="Disordered" evidence="1">
    <location>
        <begin position="309"/>
        <end position="352"/>
    </location>
</feature>
<feature type="compositionally biased region" description="Low complexity" evidence="1">
    <location>
        <begin position="226"/>
        <end position="237"/>
    </location>
</feature>
<proteinExistence type="predicted"/>
<evidence type="ECO:0000256" key="1">
    <source>
        <dbReference type="SAM" id="MobiDB-lite"/>
    </source>
</evidence>
<reference evidence="2" key="1">
    <citation type="submission" date="2023-06" db="EMBL/GenBank/DDBJ databases">
        <title>Survivors Of The Sea: Transcriptome response of Skeletonema marinoi to long-term dormancy.</title>
        <authorList>
            <person name="Pinder M.I.M."/>
            <person name="Kourtchenko O."/>
            <person name="Robertson E.K."/>
            <person name="Larsson T."/>
            <person name="Maumus F."/>
            <person name="Osuna-Cruz C.M."/>
            <person name="Vancaester E."/>
            <person name="Stenow R."/>
            <person name="Vandepoele K."/>
            <person name="Ploug H."/>
            <person name="Bruchert V."/>
            <person name="Godhe A."/>
            <person name="Topel M."/>
        </authorList>
    </citation>
    <scope>NUCLEOTIDE SEQUENCE</scope>
    <source>
        <strain evidence="2">R05AC</strain>
    </source>
</reference>
<name>A0AAD8XVG9_9STRA</name>